<protein>
    <submittedName>
        <fullName evidence="2">Acyl-coenzyme A thioesterase PaaI-like protein</fullName>
    </submittedName>
</protein>
<accession>A0A7W7PDB6</accession>
<dbReference type="InterPro" id="IPR029069">
    <property type="entry name" value="HotDog_dom_sf"/>
</dbReference>
<evidence type="ECO:0000313" key="3">
    <source>
        <dbReference type="Proteomes" id="UP000556436"/>
    </source>
</evidence>
<dbReference type="Pfam" id="PF03061">
    <property type="entry name" value="4HBT"/>
    <property type="match status" value="1"/>
</dbReference>
<feature type="domain" description="Thioesterase" evidence="1">
    <location>
        <begin position="45"/>
        <end position="122"/>
    </location>
</feature>
<dbReference type="RefSeq" id="WP_184732008.1">
    <property type="nucleotide sequence ID" value="NZ_BMRW01000011.1"/>
</dbReference>
<comment type="caution">
    <text evidence="2">The sequence shown here is derived from an EMBL/GenBank/DDBJ whole genome shotgun (WGS) entry which is preliminary data.</text>
</comment>
<dbReference type="EMBL" id="JACHJG010000002">
    <property type="protein sequence ID" value="MBB4885467.1"/>
    <property type="molecule type" value="Genomic_DNA"/>
</dbReference>
<organism evidence="2 3">
    <name type="scientific">Streptomyces netropsis</name>
    <name type="common">Streptoverticillium netropsis</name>
    <dbReference type="NCBI Taxonomy" id="55404"/>
    <lineage>
        <taxon>Bacteria</taxon>
        <taxon>Bacillati</taxon>
        <taxon>Actinomycetota</taxon>
        <taxon>Actinomycetes</taxon>
        <taxon>Kitasatosporales</taxon>
        <taxon>Streptomycetaceae</taxon>
        <taxon>Streptomyces</taxon>
    </lineage>
</organism>
<dbReference type="Proteomes" id="UP000556436">
    <property type="component" value="Unassembled WGS sequence"/>
</dbReference>
<name>A0A7W7PDB6_STRNE</name>
<gene>
    <name evidence="2" type="ORF">FHS38_001495</name>
</gene>
<sequence>MNALDALNDLLAREFPYLADHRVTELTDRGLTMRADPTGFQIRPGGTVSGPDQMRIADYAGYALVKHTAGHTLSVLLRNVSLSFLEAPAPRALTARATLLKLGKRTAEVRGDVLDDTRRLVATAALTYTVR</sequence>
<dbReference type="CDD" id="cd03443">
    <property type="entry name" value="PaaI_thioesterase"/>
    <property type="match status" value="1"/>
</dbReference>
<reference evidence="2 3" key="1">
    <citation type="submission" date="2020-08" db="EMBL/GenBank/DDBJ databases">
        <title>Genomic Encyclopedia of Type Strains, Phase III (KMG-III): the genomes of soil and plant-associated and newly described type strains.</title>
        <authorList>
            <person name="Whitman W."/>
        </authorList>
    </citation>
    <scope>NUCLEOTIDE SEQUENCE [LARGE SCALE GENOMIC DNA]</scope>
    <source>
        <strain evidence="2 3">CECT 3265</strain>
    </source>
</reference>
<dbReference type="AlphaFoldDB" id="A0A7W7PDB6"/>
<proteinExistence type="predicted"/>
<dbReference type="SUPFAM" id="SSF54637">
    <property type="entry name" value="Thioesterase/thiol ester dehydrase-isomerase"/>
    <property type="match status" value="1"/>
</dbReference>
<dbReference type="Gene3D" id="3.10.129.10">
    <property type="entry name" value="Hotdog Thioesterase"/>
    <property type="match status" value="1"/>
</dbReference>
<evidence type="ECO:0000259" key="1">
    <source>
        <dbReference type="Pfam" id="PF03061"/>
    </source>
</evidence>
<keyword evidence="3" id="KW-1185">Reference proteome</keyword>
<evidence type="ECO:0000313" key="2">
    <source>
        <dbReference type="EMBL" id="MBB4885467.1"/>
    </source>
</evidence>
<dbReference type="InterPro" id="IPR006683">
    <property type="entry name" value="Thioestr_dom"/>
</dbReference>